<reference evidence="1 2" key="1">
    <citation type="journal article" date="2009" name="Stand. Genomic Sci.">
        <title>Complete genome sequence of Jonesia denitrificans type strain (Prevot 55134).</title>
        <authorList>
            <person name="Pukall R."/>
            <person name="Gehrich-Schroter G."/>
            <person name="Lapidus A."/>
            <person name="Nolan M."/>
            <person name="Glavina Del Rio T."/>
            <person name="Lucas S."/>
            <person name="Chen F."/>
            <person name="Tice H."/>
            <person name="Pitluck S."/>
            <person name="Cheng J.F."/>
            <person name="Copeland A."/>
            <person name="Saunders E."/>
            <person name="Brettin T."/>
            <person name="Detter J.C."/>
            <person name="Bruce D."/>
            <person name="Goodwin L."/>
            <person name="Pati A."/>
            <person name="Ivanova N."/>
            <person name="Mavromatis K."/>
            <person name="Ovchinnikova G."/>
            <person name="Chen A."/>
            <person name="Palaniappan K."/>
            <person name="Land M."/>
            <person name="Hauser L."/>
            <person name="Chang Y.J."/>
            <person name="Jeffries C.D."/>
            <person name="Chain P."/>
            <person name="Goker M."/>
            <person name="Bristow J."/>
            <person name="Eisen J.A."/>
            <person name="Markowitz V."/>
            <person name="Hugenholtz P."/>
            <person name="Kyrpides N.C."/>
            <person name="Klenk H.P."/>
            <person name="Han C."/>
        </authorList>
    </citation>
    <scope>NUCLEOTIDE SEQUENCE [LARGE SCALE GENOMIC DNA]</scope>
    <source>
        <strain evidence="2">ATCC 14870 / DSM 20603 / BCRC 15368 / CIP 55.134 / JCM 11481 / NBRC 15587 / NCTC 10816 / Prevot 55134</strain>
    </source>
</reference>
<dbReference type="SUPFAM" id="SSF52540">
    <property type="entry name" value="P-loop containing nucleoside triphosphate hydrolases"/>
    <property type="match status" value="1"/>
</dbReference>
<organism evidence="1 2">
    <name type="scientific">Jonesia denitrificans (strain ATCC 14870 / DSM 20603 / BCRC 15368 / CIP 55.134 / JCM 11481 / NBRC 15587 / NCTC 10816 / Prevot 55134)</name>
    <name type="common">Listeria denitrificans</name>
    <dbReference type="NCBI Taxonomy" id="471856"/>
    <lineage>
        <taxon>Bacteria</taxon>
        <taxon>Bacillati</taxon>
        <taxon>Actinomycetota</taxon>
        <taxon>Actinomycetes</taxon>
        <taxon>Micrococcales</taxon>
        <taxon>Jonesiaceae</taxon>
        <taxon>Jonesia</taxon>
    </lineage>
</organism>
<dbReference type="Gene3D" id="3.40.50.300">
    <property type="entry name" value="P-loop containing nucleotide triphosphate hydrolases"/>
    <property type="match status" value="1"/>
</dbReference>
<dbReference type="InterPro" id="IPR027417">
    <property type="entry name" value="P-loop_NTPase"/>
</dbReference>
<keyword evidence="2" id="KW-1185">Reference proteome</keyword>
<sequence>MTVTQEVLDFLLIRINDHLDGLGGWTPICIDGPAGSGKTTLAAQLAPLLPAQVIHMDDLYNGWDGIEEGITMLHSQILEPLSQGQPGKYSRYDWMAGTYLERHRVPLSDFLVVEGCGSACRQVDQWKPFIIWVEADDDERLRRGLERDGADAEPQWRAFMETERRLYQQHDTVHRAHIRLDGVGRIMADR</sequence>
<dbReference type="Proteomes" id="UP000000628">
    <property type="component" value="Chromosome"/>
</dbReference>
<accession>C7R3R8</accession>
<name>C7R3R8_JONDD</name>
<dbReference type="RefSeq" id="WP_015771403.1">
    <property type="nucleotide sequence ID" value="NC_013174.1"/>
</dbReference>
<gene>
    <name evidence="1" type="ordered locus">Jden_1119</name>
</gene>
<proteinExistence type="predicted"/>
<dbReference type="KEGG" id="jde:Jden_1119"/>
<protein>
    <recommendedName>
        <fullName evidence="3">(d)CMP kinase</fullName>
    </recommendedName>
</protein>
<dbReference type="Pfam" id="PF13238">
    <property type="entry name" value="AAA_18"/>
    <property type="match status" value="1"/>
</dbReference>
<dbReference type="AlphaFoldDB" id="C7R3R8"/>
<dbReference type="HOGENOM" id="CLU_087906_0_1_11"/>
<dbReference type="STRING" id="471856.Jden_1119"/>
<dbReference type="eggNOG" id="COG0572">
    <property type="taxonomic scope" value="Bacteria"/>
</dbReference>
<evidence type="ECO:0000313" key="2">
    <source>
        <dbReference type="Proteomes" id="UP000000628"/>
    </source>
</evidence>
<evidence type="ECO:0008006" key="3">
    <source>
        <dbReference type="Google" id="ProtNLM"/>
    </source>
</evidence>
<evidence type="ECO:0000313" key="1">
    <source>
        <dbReference type="EMBL" id="ACV08775.1"/>
    </source>
</evidence>
<dbReference type="OrthoDB" id="3237545at2"/>
<dbReference type="EMBL" id="CP001706">
    <property type="protein sequence ID" value="ACV08775.1"/>
    <property type="molecule type" value="Genomic_DNA"/>
</dbReference>